<gene>
    <name evidence="2" type="ORF">SAMN05660991_03381</name>
</gene>
<dbReference type="Proteomes" id="UP000198960">
    <property type="component" value="Unassembled WGS sequence"/>
</dbReference>
<evidence type="ECO:0000313" key="3">
    <source>
        <dbReference type="Proteomes" id="UP000198960"/>
    </source>
</evidence>
<feature type="region of interest" description="Disordered" evidence="1">
    <location>
        <begin position="220"/>
        <end position="262"/>
    </location>
</feature>
<protein>
    <submittedName>
        <fullName evidence="2">Uncharacterized protein</fullName>
    </submittedName>
</protein>
<dbReference type="AlphaFoldDB" id="A0A1H8VAH1"/>
<evidence type="ECO:0000313" key="2">
    <source>
        <dbReference type="EMBL" id="SEP12237.1"/>
    </source>
</evidence>
<feature type="region of interest" description="Disordered" evidence="1">
    <location>
        <begin position="277"/>
        <end position="334"/>
    </location>
</feature>
<keyword evidence="3" id="KW-1185">Reference proteome</keyword>
<reference evidence="3" key="1">
    <citation type="submission" date="2016-10" db="EMBL/GenBank/DDBJ databases">
        <authorList>
            <person name="Varghese N."/>
            <person name="Submissions S."/>
        </authorList>
    </citation>
    <scope>NUCLEOTIDE SEQUENCE [LARGE SCALE GENOMIC DNA]</scope>
    <source>
        <strain evidence="3">DSM 45413</strain>
    </source>
</reference>
<feature type="region of interest" description="Disordered" evidence="1">
    <location>
        <begin position="18"/>
        <end position="157"/>
    </location>
</feature>
<proteinExistence type="predicted"/>
<evidence type="ECO:0000256" key="1">
    <source>
        <dbReference type="SAM" id="MobiDB-lite"/>
    </source>
</evidence>
<sequence length="334" mass="35855">MRSRCPVLGREVEGRAVRLDRHPAVPPQRVDEERARRGLDSRPPLRLGEPRSEDDASEVGLAHRAHPPPRVTEGLPEPGRQAPAQPSGLLLERRYRADPALEDVGDHMVDVGPTRGGDAGVDGSAGRRGDPHPGVEVHSGDRTTTLVHDDEPPRPQVVTVASGDLDETALGGQFVCATDTRGPSGRGDLLHSTSQSQGSAAVGERRAGARVVQRCAPALATRQGTRVADEDSRQGLLPPPGRHCGAESVGADTPRRQHGTRGDLFAVERDGWQMHRRRVPVAADLPPSSSTAEGERRGFLRSRTPFRRCGRPTSGAVRPRPRRGPTVRARVAAP</sequence>
<feature type="compositionally biased region" description="Basic and acidic residues" evidence="1">
    <location>
        <begin position="91"/>
        <end position="109"/>
    </location>
</feature>
<organism evidence="2 3">
    <name type="scientific">Trujillonella endophytica</name>
    <dbReference type="NCBI Taxonomy" id="673521"/>
    <lineage>
        <taxon>Bacteria</taxon>
        <taxon>Bacillati</taxon>
        <taxon>Actinomycetota</taxon>
        <taxon>Actinomycetes</taxon>
        <taxon>Geodermatophilales</taxon>
        <taxon>Geodermatophilaceae</taxon>
        <taxon>Trujillonella</taxon>
    </lineage>
</organism>
<dbReference type="EMBL" id="FOEE01000011">
    <property type="protein sequence ID" value="SEP12237.1"/>
    <property type="molecule type" value="Genomic_DNA"/>
</dbReference>
<feature type="compositionally biased region" description="Basic and acidic residues" evidence="1">
    <location>
        <begin position="18"/>
        <end position="40"/>
    </location>
</feature>
<feature type="compositionally biased region" description="Basic and acidic residues" evidence="1">
    <location>
        <begin position="125"/>
        <end position="153"/>
    </location>
</feature>
<feature type="region of interest" description="Disordered" evidence="1">
    <location>
        <begin position="175"/>
        <end position="208"/>
    </location>
</feature>
<name>A0A1H8VAH1_9ACTN</name>
<accession>A0A1H8VAH1</accession>